<proteinExistence type="predicted"/>
<dbReference type="OrthoDB" id="8617652at2"/>
<protein>
    <recommendedName>
        <fullName evidence="7">Cation/H+ exchanger transmembrane domain-containing protein</fullName>
    </recommendedName>
</protein>
<dbReference type="PANTHER" id="PTHR43021:SF2">
    <property type="entry name" value="CATION_H+ EXCHANGER DOMAIN-CONTAINING PROTEIN"/>
    <property type="match status" value="1"/>
</dbReference>
<dbReference type="GO" id="GO:1902600">
    <property type="term" value="P:proton transmembrane transport"/>
    <property type="evidence" value="ECO:0007669"/>
    <property type="project" value="InterPro"/>
</dbReference>
<dbReference type="KEGG" id="hyl:LPB072_21565"/>
<feature type="region of interest" description="Disordered" evidence="5">
    <location>
        <begin position="398"/>
        <end position="423"/>
    </location>
</feature>
<dbReference type="InterPro" id="IPR006153">
    <property type="entry name" value="Cation/H_exchanger_TM"/>
</dbReference>
<dbReference type="Gene3D" id="1.20.1530.20">
    <property type="match status" value="1"/>
</dbReference>
<organism evidence="8 9">
    <name type="scientific">Hydrogenophaga crassostreae</name>
    <dbReference type="NCBI Taxonomy" id="1763535"/>
    <lineage>
        <taxon>Bacteria</taxon>
        <taxon>Pseudomonadati</taxon>
        <taxon>Pseudomonadota</taxon>
        <taxon>Betaproteobacteria</taxon>
        <taxon>Burkholderiales</taxon>
        <taxon>Comamonadaceae</taxon>
        <taxon>Hydrogenophaga</taxon>
    </lineage>
</organism>
<sequence>MTFLPVWPLELNTLFFFGFLLFCGALGGFLAHRVKWLPSITGFMLVGLIAGPNVLGIFDHESLAQASIVVDIALALILYRLGLSLDFKALIHDKALLLVSFVESALTFAAVYFAMQWMGIDRLIAAVVAAIAISSSPAVLLHVSHELGAHGPTTSKSQALVALNNVWAFLVFAAIMPALYSKSAAPLETMIWAPVYQLVGSTVLGVVLGWMLHLVARMTKNATQYTFVLVVGAVSMTLGLALTFGLSALFAPLVLGVVVRTAEKQDLIAKLEFGPTFELFFVALFVYAGANLHLKEMVEFAPAAALYVFARSFAKWLGVSVTGSLVHWPKRRNLNAGLILLPMAGMAIGLANNVTAQFPVLGAEVASIVLAAVAVFETIGPPVVARALHWAKEVGDGDVDDNDDWTQLHAQTEEKDEPAHASN</sequence>
<dbReference type="RefSeq" id="WP_066095920.1">
    <property type="nucleotide sequence ID" value="NZ_CP017476.1"/>
</dbReference>
<feature type="transmembrane region" description="Helical" evidence="6">
    <location>
        <begin position="334"/>
        <end position="351"/>
    </location>
</feature>
<feature type="transmembrane region" description="Helical" evidence="6">
    <location>
        <begin position="195"/>
        <end position="215"/>
    </location>
</feature>
<feature type="transmembrane region" description="Helical" evidence="6">
    <location>
        <begin position="162"/>
        <end position="180"/>
    </location>
</feature>
<dbReference type="PANTHER" id="PTHR43021">
    <property type="entry name" value="NA(+)/H(+) ANTIPORTER-RELATED"/>
    <property type="match status" value="1"/>
</dbReference>
<feature type="transmembrane region" description="Helical" evidence="6">
    <location>
        <begin position="227"/>
        <end position="253"/>
    </location>
</feature>
<accession>A0A1D8P0X7</accession>
<feature type="domain" description="Cation/H+ exchanger transmembrane" evidence="7">
    <location>
        <begin position="24"/>
        <end position="383"/>
    </location>
</feature>
<feature type="compositionally biased region" description="Basic and acidic residues" evidence="5">
    <location>
        <begin position="411"/>
        <end position="423"/>
    </location>
</feature>
<evidence type="ECO:0000256" key="3">
    <source>
        <dbReference type="ARBA" id="ARBA00022989"/>
    </source>
</evidence>
<feature type="transmembrane region" description="Helical" evidence="6">
    <location>
        <begin position="123"/>
        <end position="141"/>
    </location>
</feature>
<dbReference type="Pfam" id="PF00999">
    <property type="entry name" value="Na_H_Exchanger"/>
    <property type="match status" value="1"/>
</dbReference>
<gene>
    <name evidence="8" type="ORF">LPB072_21565</name>
</gene>
<dbReference type="InterPro" id="IPR038770">
    <property type="entry name" value="Na+/solute_symporter_sf"/>
</dbReference>
<keyword evidence="3 6" id="KW-1133">Transmembrane helix</keyword>
<keyword evidence="2 6" id="KW-0812">Transmembrane</keyword>
<keyword evidence="4 6" id="KW-0472">Membrane</keyword>
<evidence type="ECO:0000256" key="5">
    <source>
        <dbReference type="SAM" id="MobiDB-lite"/>
    </source>
</evidence>
<feature type="transmembrane region" description="Helical" evidence="6">
    <location>
        <begin position="64"/>
        <end position="83"/>
    </location>
</feature>
<reference evidence="8 9" key="1">
    <citation type="submission" date="2016-10" db="EMBL/GenBank/DDBJ databases">
        <title>Hydorgenophaga sp. LPB0072 isolated from gastropod.</title>
        <authorList>
            <person name="Kim E."/>
            <person name="Yi H."/>
        </authorList>
    </citation>
    <scope>NUCLEOTIDE SEQUENCE [LARGE SCALE GENOMIC DNA]</scope>
    <source>
        <strain evidence="8 9">LPB0072</strain>
    </source>
</reference>
<dbReference type="EMBL" id="CP017476">
    <property type="protein sequence ID" value="AOW15011.1"/>
    <property type="molecule type" value="Genomic_DNA"/>
</dbReference>
<feature type="transmembrane region" description="Helical" evidence="6">
    <location>
        <begin position="273"/>
        <end position="292"/>
    </location>
</feature>
<evidence type="ECO:0000256" key="6">
    <source>
        <dbReference type="SAM" id="Phobius"/>
    </source>
</evidence>
<feature type="transmembrane region" description="Helical" evidence="6">
    <location>
        <begin position="12"/>
        <end position="30"/>
    </location>
</feature>
<evidence type="ECO:0000256" key="1">
    <source>
        <dbReference type="ARBA" id="ARBA00004141"/>
    </source>
</evidence>
<dbReference type="GO" id="GO:0016020">
    <property type="term" value="C:membrane"/>
    <property type="evidence" value="ECO:0007669"/>
    <property type="project" value="UniProtKB-SubCell"/>
</dbReference>
<comment type="subcellular location">
    <subcellularLocation>
        <location evidence="1">Membrane</location>
        <topology evidence="1">Multi-pass membrane protein</topology>
    </subcellularLocation>
</comment>
<evidence type="ECO:0000256" key="4">
    <source>
        <dbReference type="ARBA" id="ARBA00023136"/>
    </source>
</evidence>
<evidence type="ECO:0000259" key="7">
    <source>
        <dbReference type="Pfam" id="PF00999"/>
    </source>
</evidence>
<evidence type="ECO:0000313" key="9">
    <source>
        <dbReference type="Proteomes" id="UP000185680"/>
    </source>
</evidence>
<feature type="transmembrane region" description="Helical" evidence="6">
    <location>
        <begin position="37"/>
        <end position="58"/>
    </location>
</feature>
<dbReference type="Proteomes" id="UP000185680">
    <property type="component" value="Chromosome"/>
</dbReference>
<evidence type="ECO:0000313" key="8">
    <source>
        <dbReference type="EMBL" id="AOW15011.1"/>
    </source>
</evidence>
<feature type="transmembrane region" description="Helical" evidence="6">
    <location>
        <begin position="95"/>
        <end position="117"/>
    </location>
</feature>
<dbReference type="STRING" id="1763535.LPB072_21565"/>
<evidence type="ECO:0000256" key="2">
    <source>
        <dbReference type="ARBA" id="ARBA00022692"/>
    </source>
</evidence>
<name>A0A1D8P0X7_9BURK</name>
<dbReference type="AlphaFoldDB" id="A0A1D8P0X7"/>
<dbReference type="GO" id="GO:0015297">
    <property type="term" value="F:antiporter activity"/>
    <property type="evidence" value="ECO:0007669"/>
    <property type="project" value="InterPro"/>
</dbReference>